<gene>
    <name evidence="8" type="ORF">LAME_0H07382G</name>
</gene>
<feature type="region of interest" description="Disordered" evidence="6">
    <location>
        <begin position="749"/>
        <end position="802"/>
    </location>
</feature>
<dbReference type="Gene3D" id="1.25.40.280">
    <property type="entry name" value="alix/aip1 like domains"/>
    <property type="match status" value="1"/>
</dbReference>
<dbReference type="InterPro" id="IPR038499">
    <property type="entry name" value="BRO1_sf"/>
</dbReference>
<keyword evidence="3" id="KW-0963">Cytoplasm</keyword>
<evidence type="ECO:0000256" key="4">
    <source>
        <dbReference type="ARBA" id="ARBA00022753"/>
    </source>
</evidence>
<feature type="compositionally biased region" description="Polar residues" evidence="6">
    <location>
        <begin position="781"/>
        <end position="802"/>
    </location>
</feature>
<dbReference type="Gene3D" id="1.20.120.560">
    <property type="entry name" value="alix/aip1 in complex with the ypdl late domain"/>
    <property type="match status" value="1"/>
</dbReference>
<organism evidence="8 9">
    <name type="scientific">Lachancea meyersii CBS 8951</name>
    <dbReference type="NCBI Taxonomy" id="1266667"/>
    <lineage>
        <taxon>Eukaryota</taxon>
        <taxon>Fungi</taxon>
        <taxon>Dikarya</taxon>
        <taxon>Ascomycota</taxon>
        <taxon>Saccharomycotina</taxon>
        <taxon>Saccharomycetes</taxon>
        <taxon>Saccharomycetales</taxon>
        <taxon>Saccharomycetaceae</taxon>
        <taxon>Lachancea</taxon>
    </lineage>
</organism>
<dbReference type="Pfam" id="PF13949">
    <property type="entry name" value="ALIX_LYPXL_bnd"/>
    <property type="match status" value="1"/>
</dbReference>
<evidence type="ECO:0000256" key="6">
    <source>
        <dbReference type="SAM" id="MobiDB-lite"/>
    </source>
</evidence>
<dbReference type="AlphaFoldDB" id="A0A1G4KES5"/>
<dbReference type="PANTHER" id="PTHR23030">
    <property type="entry name" value="PCD6 INTERACTING PROTEIN-RELATED"/>
    <property type="match status" value="1"/>
</dbReference>
<feature type="compositionally biased region" description="Pro residues" evidence="6">
    <location>
        <begin position="764"/>
        <end position="773"/>
    </location>
</feature>
<dbReference type="GO" id="GO:0005768">
    <property type="term" value="C:endosome"/>
    <property type="evidence" value="ECO:0007669"/>
    <property type="project" value="UniProtKB-SubCell"/>
</dbReference>
<evidence type="ECO:0000313" key="8">
    <source>
        <dbReference type="EMBL" id="SCV03059.1"/>
    </source>
</evidence>
<accession>A0A1G4KES5</accession>
<dbReference type="Proteomes" id="UP000191144">
    <property type="component" value="Chromosome H"/>
</dbReference>
<evidence type="ECO:0000313" key="9">
    <source>
        <dbReference type="Proteomes" id="UP000191144"/>
    </source>
</evidence>
<dbReference type="PANTHER" id="PTHR23030:SF30">
    <property type="entry name" value="TYROSINE-PROTEIN PHOSPHATASE NON-RECEPTOR TYPE 23"/>
    <property type="match status" value="1"/>
</dbReference>
<dbReference type="InterPro" id="IPR025304">
    <property type="entry name" value="ALIX_V_dom"/>
</dbReference>
<dbReference type="CDD" id="cd09242">
    <property type="entry name" value="BRO1_ScBro1_like"/>
    <property type="match status" value="1"/>
</dbReference>
<evidence type="ECO:0000256" key="2">
    <source>
        <dbReference type="ARBA" id="ARBA00004496"/>
    </source>
</evidence>
<proteinExistence type="predicted"/>
<dbReference type="InterPro" id="IPR004328">
    <property type="entry name" value="BRO1_dom"/>
</dbReference>
<dbReference type="Gene3D" id="1.20.140.50">
    <property type="entry name" value="alix/aip1 like domains"/>
    <property type="match status" value="1"/>
</dbReference>
<dbReference type="Pfam" id="PF03097">
    <property type="entry name" value="BRO1"/>
    <property type="match status" value="1"/>
</dbReference>
<dbReference type="SMART" id="SM01041">
    <property type="entry name" value="BRO1"/>
    <property type="match status" value="1"/>
</dbReference>
<dbReference type="EMBL" id="LT598480">
    <property type="protein sequence ID" value="SCV03059.1"/>
    <property type="molecule type" value="Genomic_DNA"/>
</dbReference>
<name>A0A1G4KES5_9SACH</name>
<evidence type="ECO:0000256" key="3">
    <source>
        <dbReference type="ARBA" id="ARBA00022490"/>
    </source>
</evidence>
<evidence type="ECO:0000256" key="1">
    <source>
        <dbReference type="ARBA" id="ARBA00004177"/>
    </source>
</evidence>
<evidence type="ECO:0000256" key="5">
    <source>
        <dbReference type="ARBA" id="ARBA00041284"/>
    </source>
</evidence>
<feature type="domain" description="BRO1" evidence="7">
    <location>
        <begin position="4"/>
        <end position="403"/>
    </location>
</feature>
<evidence type="ECO:0000259" key="7">
    <source>
        <dbReference type="PROSITE" id="PS51180"/>
    </source>
</evidence>
<sequence length="814" mass="91838">MKALLLNFKVKDTESVNWSKALASYLKKSYGSSAWSQFFDVKQAENLDRLRNNANGSLAPEALVEQNLLYYAFLEQLYLRLGASSRQFNIDYTWYDAAYTPTSGSQKYTQRTVAFEKSSVLYNLAAVMTLAAKDQVESDMKSAIGFMTRAYACFEFLSENFLNSPSVDLQADNTKFLANICHAQAQELFLLRIINGQDTAKHASLIAKLASMTSSLYEKANSFYEASSTTPTSETTYGETKWKSIVLCKAHFYKSVSAYNYGIALEQQNKFGEAIAFLKLAEDAIVSTMVHKLYVKETMDLEPLKTLIMAKHKNLIKDNDFIYHDSVPSDASMENIKSMDAVKAPPLAKLLEPYMEKVAESSDILFRGIIPLEVYEKESIYSELKANLLREEVEGADTADWEYKSFVEFTTLPKILRDLENRYTSSGKTRKADNPQLAMMREHLESWSSSVLKSPYQDVESQMHSVVELRKQILVLLGSIPQEQQENAVKLKSSLVAASNSDQKLFSFVQSHMKELQLLKNPAALEKKWAELTAFQNEQPDLLDIDDNKNDEIKQKIKNVADQHEDLKVLKDERASIVLDLKKAVNDDDITRVIIMNRGITDNELKKVFDTELEKFKPLITRIEATIFKQRNLINTIKIGLDGIFKLTGVDEESSKKDPNLARRNELYNGLNQAFANFSVFANDLPKGLSFYESLLKMAQNLQSFDNNRKEITHTTAPALPDQLSQNFQQLKIASNTNWREGNAAENLPAIPPQAYGVQDRSPLSPPVPPKQPPSGISGLSGLQNPASQMEQNPTSFYNNPSVFDESLYSRFSG</sequence>
<keyword evidence="9" id="KW-1185">Reference proteome</keyword>
<dbReference type="PROSITE" id="PS51180">
    <property type="entry name" value="BRO1"/>
    <property type="match status" value="1"/>
</dbReference>
<protein>
    <recommendedName>
        <fullName evidence="5">BRO domain-containing protein 1</fullName>
    </recommendedName>
</protein>
<comment type="subcellular location">
    <subcellularLocation>
        <location evidence="2">Cytoplasm</location>
    </subcellularLocation>
    <subcellularLocation>
        <location evidence="1">Endosome</location>
    </subcellularLocation>
</comment>
<dbReference type="OrthoDB" id="2141925at2759"/>
<reference evidence="9" key="1">
    <citation type="submission" date="2016-03" db="EMBL/GenBank/DDBJ databases">
        <authorList>
            <person name="Devillers Hugo."/>
        </authorList>
    </citation>
    <scope>NUCLEOTIDE SEQUENCE [LARGE SCALE GENOMIC DNA]</scope>
</reference>
<keyword evidence="4" id="KW-0967">Endosome</keyword>
<dbReference type="GO" id="GO:0043328">
    <property type="term" value="P:protein transport to vacuole involved in ubiquitin-dependent protein catabolic process via the multivesicular body sorting pathway"/>
    <property type="evidence" value="ECO:0007669"/>
    <property type="project" value="TreeGrafter"/>
</dbReference>